<dbReference type="EMBL" id="GIFC01004524">
    <property type="protein sequence ID" value="MXU86607.1"/>
    <property type="molecule type" value="Transcribed_RNA"/>
</dbReference>
<reference evidence="1" key="1">
    <citation type="submission" date="2019-12" db="EMBL/GenBank/DDBJ databases">
        <title>An insight into the sialome of adult female Ixodes ricinus ticks feeding for 6 days.</title>
        <authorList>
            <person name="Perner J."/>
            <person name="Ribeiro J.M.C."/>
        </authorList>
    </citation>
    <scope>NUCLEOTIDE SEQUENCE</scope>
    <source>
        <strain evidence="1">Semi-engorged</strain>
        <tissue evidence="1">Salivary glands</tissue>
    </source>
</reference>
<sequence>MFHCLISVYSCLDATILAVTAQLLQTFPGWLRIWHFLSEIRIHVHLFSRDMFAYRSELAIPQLAICVIMLIEEHHISFVVRVRHVAWAKFLF</sequence>
<evidence type="ECO:0000313" key="1">
    <source>
        <dbReference type="EMBL" id="MXU86607.1"/>
    </source>
</evidence>
<dbReference type="AlphaFoldDB" id="A0A6B0UBR4"/>
<organism evidence="1">
    <name type="scientific">Ixodes ricinus</name>
    <name type="common">Common tick</name>
    <name type="synonym">Acarus ricinus</name>
    <dbReference type="NCBI Taxonomy" id="34613"/>
    <lineage>
        <taxon>Eukaryota</taxon>
        <taxon>Metazoa</taxon>
        <taxon>Ecdysozoa</taxon>
        <taxon>Arthropoda</taxon>
        <taxon>Chelicerata</taxon>
        <taxon>Arachnida</taxon>
        <taxon>Acari</taxon>
        <taxon>Parasitiformes</taxon>
        <taxon>Ixodida</taxon>
        <taxon>Ixodoidea</taxon>
        <taxon>Ixodidae</taxon>
        <taxon>Ixodinae</taxon>
        <taxon>Ixodes</taxon>
    </lineage>
</organism>
<proteinExistence type="predicted"/>
<accession>A0A6B0UBR4</accession>
<protein>
    <submittedName>
        <fullName evidence="1">Putative secreted protein</fullName>
    </submittedName>
</protein>
<name>A0A6B0UBR4_IXORI</name>